<dbReference type="Proteomes" id="UP000035721">
    <property type="component" value="Unassembled WGS sequence"/>
</dbReference>
<reference evidence="3 4" key="1">
    <citation type="journal article" date="2013" name="ISME J.">
        <title>A metabolic model for members of the genus Tetrasphaera involved in enhanced biological phosphorus removal.</title>
        <authorList>
            <person name="Kristiansen R."/>
            <person name="Nguyen H.T.T."/>
            <person name="Saunders A.M."/>
            <person name="Nielsen J.L."/>
            <person name="Wimmer R."/>
            <person name="Le V.Q."/>
            <person name="McIlroy S.J."/>
            <person name="Petrovski S."/>
            <person name="Seviour R.J."/>
            <person name="Calteau A."/>
            <person name="Nielsen K.L."/>
            <person name="Nielsen P.H."/>
        </authorList>
    </citation>
    <scope>NUCLEOTIDE SEQUENCE [LARGE SCALE GENOMIC DNA]</scope>
    <source>
        <strain evidence="3 4">T1-X7</strain>
    </source>
</reference>
<feature type="domain" description="HNH nuclease" evidence="2">
    <location>
        <begin position="422"/>
        <end position="472"/>
    </location>
</feature>
<dbReference type="InterPro" id="IPR003615">
    <property type="entry name" value="HNH_nuc"/>
</dbReference>
<gene>
    <name evidence="3" type="ORF">BN12_390001</name>
</gene>
<dbReference type="STRING" id="1194083.BN12_390001"/>
<feature type="compositionally biased region" description="Basic and acidic residues" evidence="1">
    <location>
        <begin position="207"/>
        <end position="242"/>
    </location>
</feature>
<dbReference type="AlphaFoldDB" id="A0A077M4A0"/>
<proteinExistence type="predicted"/>
<feature type="region of interest" description="Disordered" evidence="1">
    <location>
        <begin position="505"/>
        <end position="550"/>
    </location>
</feature>
<organism evidence="3 4">
    <name type="scientific">Nostocoides japonicum T1-X7</name>
    <dbReference type="NCBI Taxonomy" id="1194083"/>
    <lineage>
        <taxon>Bacteria</taxon>
        <taxon>Bacillati</taxon>
        <taxon>Actinomycetota</taxon>
        <taxon>Actinomycetes</taxon>
        <taxon>Micrococcales</taxon>
        <taxon>Intrasporangiaceae</taxon>
        <taxon>Nostocoides</taxon>
    </lineage>
</organism>
<evidence type="ECO:0000313" key="3">
    <source>
        <dbReference type="EMBL" id="CCH78969.1"/>
    </source>
</evidence>
<evidence type="ECO:0000256" key="1">
    <source>
        <dbReference type="SAM" id="MobiDB-lite"/>
    </source>
</evidence>
<feature type="compositionally biased region" description="Basic and acidic residues" evidence="1">
    <location>
        <begin position="256"/>
        <end position="265"/>
    </location>
</feature>
<comment type="caution">
    <text evidence="3">The sequence shown here is derived from an EMBL/GenBank/DDBJ whole genome shotgun (WGS) entry which is preliminary data.</text>
</comment>
<keyword evidence="4" id="KW-1185">Reference proteome</keyword>
<dbReference type="CDD" id="cd00085">
    <property type="entry name" value="HNHc"/>
    <property type="match status" value="1"/>
</dbReference>
<feature type="compositionally biased region" description="Polar residues" evidence="1">
    <location>
        <begin position="513"/>
        <end position="522"/>
    </location>
</feature>
<sequence>MRGDRLVGLARALVSELPWTMAALERGQTSEWRATLVVRETAVLSREDRAEVDARLAGELPGLGNLGVERAARRIAEELDAAAAVARRSRALASRRVTCRPAPDGMAYLSILGPLVEVVGAFGALQRYARAVTTGTAEADEQGRVEQPAGRGVGQVMADTALRWLSGRGIGQAQPIEVNLVMSDTSLFGPDPADQRGHCHRQSPRGEPGHETPEYRDGDPGGDPDDQKRGHANPDGDQDRDGGGPQTQSARPCQGEYDRAGRAAEEPAGLGGEEPELKCSSVGPESGRGGEVGSGDRMDDTTASAEDLDPPGHVAAASDAGHGTAFTRWGRDPGGLQETLRAFMAGLGRDSIDEPARIPGHGSIPAAMARVLIRGEGHPPPDAGAGLGPAEEARVWLRRLYSSPNGRDLVGMDARRRLFTGQLRRLLVLRDDVCRTPWCEAPIRDADHTVAHAHGGPTSAANGAGLCRRCNLTKEEPGWAARITATGLPIDPVDAVKVPGDVAATGERGPHTIETTTPTGLTYRSVAPPLPGRGSRSPQCRPSHDPDRARHGVEAWHIHLRDLALTA</sequence>
<name>A0A077M4A0_9MICO</name>
<evidence type="ECO:0000259" key="2">
    <source>
        <dbReference type="SMART" id="SM00507"/>
    </source>
</evidence>
<dbReference type="SMART" id="SM00507">
    <property type="entry name" value="HNHc"/>
    <property type="match status" value="1"/>
</dbReference>
<protein>
    <recommendedName>
        <fullName evidence="2">HNH nuclease domain-containing protein</fullName>
    </recommendedName>
</protein>
<dbReference type="EMBL" id="CAJB01000323">
    <property type="protein sequence ID" value="CCH78969.1"/>
    <property type="molecule type" value="Genomic_DNA"/>
</dbReference>
<feature type="region of interest" description="Disordered" evidence="1">
    <location>
        <begin position="184"/>
        <end position="333"/>
    </location>
</feature>
<evidence type="ECO:0000313" key="4">
    <source>
        <dbReference type="Proteomes" id="UP000035721"/>
    </source>
</evidence>
<accession>A0A077M4A0</accession>